<keyword evidence="4" id="KW-0732">Signal</keyword>
<comment type="caution">
    <text evidence="6">The sequence shown here is derived from an EMBL/GenBank/DDBJ whole genome shotgun (WGS) entry which is preliminary data.</text>
</comment>
<name>A0ABV0E9G9_9BURK</name>
<evidence type="ECO:0000256" key="4">
    <source>
        <dbReference type="ARBA" id="ARBA00022729"/>
    </source>
</evidence>
<keyword evidence="7" id="KW-1185">Reference proteome</keyword>
<gene>
    <name evidence="6" type="ORF">VOI32_39675</name>
</gene>
<dbReference type="InterPro" id="IPR050490">
    <property type="entry name" value="Bact_solute-bd_prot1"/>
</dbReference>
<keyword evidence="5" id="KW-0812">Transmembrane</keyword>
<organism evidence="6 7">
    <name type="scientific">Paraburkholderia caribensis</name>
    <dbReference type="NCBI Taxonomy" id="75105"/>
    <lineage>
        <taxon>Bacteria</taxon>
        <taxon>Pseudomonadati</taxon>
        <taxon>Pseudomonadota</taxon>
        <taxon>Betaproteobacteria</taxon>
        <taxon>Burkholderiales</taxon>
        <taxon>Burkholderiaceae</taxon>
        <taxon>Paraburkholderia</taxon>
    </lineage>
</organism>
<dbReference type="InterPro" id="IPR006059">
    <property type="entry name" value="SBP"/>
</dbReference>
<protein>
    <submittedName>
        <fullName evidence="6">Extracellular solute-binding protein</fullName>
    </submittedName>
</protein>
<dbReference type="PANTHER" id="PTHR43649:SF34">
    <property type="entry name" value="ABC TRANSPORTER PERIPLASMIC-BINDING PROTEIN YCJN-RELATED"/>
    <property type="match status" value="1"/>
</dbReference>
<evidence type="ECO:0000256" key="5">
    <source>
        <dbReference type="SAM" id="Phobius"/>
    </source>
</evidence>
<dbReference type="SUPFAM" id="SSF53850">
    <property type="entry name" value="Periplasmic binding protein-like II"/>
    <property type="match status" value="1"/>
</dbReference>
<evidence type="ECO:0000313" key="7">
    <source>
        <dbReference type="Proteomes" id="UP001462961"/>
    </source>
</evidence>
<accession>A0ABV0E9G9</accession>
<dbReference type="Gene3D" id="3.40.190.10">
    <property type="entry name" value="Periplasmic binding protein-like II"/>
    <property type="match status" value="2"/>
</dbReference>
<evidence type="ECO:0000256" key="3">
    <source>
        <dbReference type="ARBA" id="ARBA00022448"/>
    </source>
</evidence>
<reference evidence="6 7" key="1">
    <citation type="submission" date="2024-01" db="EMBL/GenBank/DDBJ databases">
        <title>The diversity of rhizobia nodulating Mimosa spp. in eleven states of Brazil covering several biomes is determined by host plant, location, and edaphic factors.</title>
        <authorList>
            <person name="Rouws L."/>
            <person name="Barauna A."/>
            <person name="Beukes C."/>
            <person name="De Faria S.M."/>
            <person name="Gross E."/>
            <person name="Dos Reis Junior F.B."/>
            <person name="Simon M."/>
            <person name="Maluk M."/>
            <person name="Odee D.W."/>
            <person name="Kenicer G."/>
            <person name="Young J.P.W."/>
            <person name="Reis V.M."/>
            <person name="Zilli J."/>
            <person name="James E.K."/>
        </authorList>
    </citation>
    <scope>NUCLEOTIDE SEQUENCE [LARGE SCALE GENOMIC DNA]</scope>
    <source>
        <strain evidence="6 7">JHI1651</strain>
    </source>
</reference>
<keyword evidence="5" id="KW-1133">Transmembrane helix</keyword>
<keyword evidence="3" id="KW-0813">Transport</keyword>
<dbReference type="PANTHER" id="PTHR43649">
    <property type="entry name" value="ARABINOSE-BINDING PROTEIN-RELATED"/>
    <property type="match status" value="1"/>
</dbReference>
<dbReference type="EMBL" id="JAYLVJ010000098">
    <property type="protein sequence ID" value="MEO1759972.1"/>
    <property type="molecule type" value="Genomic_DNA"/>
</dbReference>
<evidence type="ECO:0000313" key="6">
    <source>
        <dbReference type="EMBL" id="MEO1759972.1"/>
    </source>
</evidence>
<sequence>MNARHGETTPAGVVGVTAVLDRCTGARASLAFGRHFRKNCGQRLARRRVRYGLFRAVVAGAVAFCGFGIAESAFSETVNWRQFAGTTITWAYDIHPYADAVVAQLPEFEKLTGIKVKPELYPDDTYWNKLTVQLTTKSPAWDVVGTGIQPAWDLTPAGLLEPLNKYLADPKLTEASYDYNDFFPALRSALTWTVKDGQIATPGTGDIWAIPHAFENIQLLYRKDILDKYHIKVPQTPQEMVASCTALKAADPAITPLAVRGVRFWSSIHTAPISIAASYGVRDFIQKGDKLDTGLDSPASVQFQKDYVAMIKSCAAPSFANDNWYQVVDGISTGRTAMAIDSNMFGFWNDVAGKSSSGQIAFAPPLHAPGAKSFQSNIWIWSLAINAASKNKGAAWLFVQWATSKQVDLNGALAGKLVNPPRVSTWNDKAWLAYASQPQFNNFVDTFKEVQQRASLLFTPRVGFSTAMNDWAVAMQKMVNGANVNDTMRALAKDIQANL</sequence>
<comment type="similarity">
    <text evidence="2">Belongs to the bacterial solute-binding protein 1 family.</text>
</comment>
<dbReference type="Proteomes" id="UP001462961">
    <property type="component" value="Unassembled WGS sequence"/>
</dbReference>
<evidence type="ECO:0000256" key="2">
    <source>
        <dbReference type="ARBA" id="ARBA00008520"/>
    </source>
</evidence>
<dbReference type="Pfam" id="PF01547">
    <property type="entry name" value="SBP_bac_1"/>
    <property type="match status" value="1"/>
</dbReference>
<feature type="transmembrane region" description="Helical" evidence="5">
    <location>
        <begin position="52"/>
        <end position="70"/>
    </location>
</feature>
<evidence type="ECO:0000256" key="1">
    <source>
        <dbReference type="ARBA" id="ARBA00004418"/>
    </source>
</evidence>
<dbReference type="RefSeq" id="WP_012406565.1">
    <property type="nucleotide sequence ID" value="NZ_JAKUCO010000109.1"/>
</dbReference>
<comment type="subcellular location">
    <subcellularLocation>
        <location evidence="1">Periplasm</location>
    </subcellularLocation>
</comment>
<proteinExistence type="inferred from homology"/>
<keyword evidence="5" id="KW-0472">Membrane</keyword>